<dbReference type="AlphaFoldDB" id="A0A4Y7IAA0"/>
<name>A0A4Y7IAA0_PAPSO</name>
<dbReference type="GO" id="GO:0005794">
    <property type="term" value="C:Golgi apparatus"/>
    <property type="evidence" value="ECO:0007669"/>
    <property type="project" value="TreeGrafter"/>
</dbReference>
<dbReference type="Proteomes" id="UP000316621">
    <property type="component" value="Chromosome 1"/>
</dbReference>
<evidence type="ECO:0000256" key="2">
    <source>
        <dbReference type="ARBA" id="ARBA00007727"/>
    </source>
</evidence>
<evidence type="ECO:0000256" key="1">
    <source>
        <dbReference type="ARBA" id="ARBA00004167"/>
    </source>
</evidence>
<sequence length="402" mass="46640">MSKQKYSLKKNITYNDELELRNNTVPYQNDISQTTAANPQKVINFLFLTYGAESDYEKCDLFKGRSIPELNGPLYTNWSCSTIPESKNCQLNGRKDVDYMNWKWKPDDCELQRFDAKKFLSIVLCKKLAFIGDSVARNQMESLLCLLSQGETPKDIYKDYEDRFRIFYFPAHDFTLTVFWTSFLVVGEDKGIVNGSTTNVLHIHLDKIDVNWAQKLPGVDYAVISIAHWYFRKNYLYEGGQLIGCTYCNEPDVPDLGIPFAVRKVFEYVLKYINDCKECNEDLITLVRTFAPAHFENGYWHGGGVCNRTSPYTEEQINFASSEWELRSSQVNAFEKYKNTTEGKRVEILDITRAMMMRPDGHPGPNWKDQYGQNHHDCLHWCLPGPIDIWNDLFMAVLQKNV</sequence>
<dbReference type="InterPro" id="IPR025846">
    <property type="entry name" value="TBL_N"/>
</dbReference>
<evidence type="ECO:0000259" key="8">
    <source>
        <dbReference type="Pfam" id="PF14416"/>
    </source>
</evidence>
<keyword evidence="10" id="KW-1185">Reference proteome</keyword>
<feature type="domain" description="Trichome birefringence-like C-terminal" evidence="7">
    <location>
        <begin position="111"/>
        <end position="396"/>
    </location>
</feature>
<comment type="subcellular location">
    <subcellularLocation>
        <location evidence="1">Membrane</location>
        <topology evidence="1">Single-pass membrane protein</topology>
    </subcellularLocation>
</comment>
<dbReference type="PANTHER" id="PTHR32285">
    <property type="entry name" value="PROTEIN TRICHOME BIREFRINGENCE-LIKE 9-RELATED"/>
    <property type="match status" value="1"/>
</dbReference>
<accession>A0A4Y7IAA0</accession>
<evidence type="ECO:0000313" key="9">
    <source>
        <dbReference type="EMBL" id="RZC44652.1"/>
    </source>
</evidence>
<organism evidence="9 10">
    <name type="scientific">Papaver somniferum</name>
    <name type="common">Opium poppy</name>
    <dbReference type="NCBI Taxonomy" id="3469"/>
    <lineage>
        <taxon>Eukaryota</taxon>
        <taxon>Viridiplantae</taxon>
        <taxon>Streptophyta</taxon>
        <taxon>Embryophyta</taxon>
        <taxon>Tracheophyta</taxon>
        <taxon>Spermatophyta</taxon>
        <taxon>Magnoliopsida</taxon>
        <taxon>Ranunculales</taxon>
        <taxon>Papaveraceae</taxon>
        <taxon>Papaveroideae</taxon>
        <taxon>Papaver</taxon>
    </lineage>
</organism>
<dbReference type="Pfam" id="PF14416">
    <property type="entry name" value="PMR5N"/>
    <property type="match status" value="1"/>
</dbReference>
<evidence type="ECO:0000256" key="5">
    <source>
        <dbReference type="ARBA" id="ARBA00022989"/>
    </source>
</evidence>
<comment type="similarity">
    <text evidence="2">Belongs to the PC-esterase family. TBL subfamily.</text>
</comment>
<dbReference type="OMA" id="HINECQN"/>
<dbReference type="Gramene" id="RZC44652">
    <property type="protein sequence ID" value="RZC44652"/>
    <property type="gene ID" value="C5167_037599"/>
</dbReference>
<dbReference type="GO" id="GO:0016020">
    <property type="term" value="C:membrane"/>
    <property type="evidence" value="ECO:0007669"/>
    <property type="project" value="UniProtKB-SubCell"/>
</dbReference>
<dbReference type="EMBL" id="CM010715">
    <property type="protein sequence ID" value="RZC44652.1"/>
    <property type="molecule type" value="Genomic_DNA"/>
</dbReference>
<gene>
    <name evidence="9" type="ORF">C5167_037599</name>
</gene>
<dbReference type="GO" id="GO:0016413">
    <property type="term" value="F:O-acetyltransferase activity"/>
    <property type="evidence" value="ECO:0007669"/>
    <property type="project" value="InterPro"/>
</dbReference>
<evidence type="ECO:0000259" key="7">
    <source>
        <dbReference type="Pfam" id="PF13839"/>
    </source>
</evidence>
<dbReference type="InterPro" id="IPR026057">
    <property type="entry name" value="TBL_C"/>
</dbReference>
<dbReference type="InterPro" id="IPR029962">
    <property type="entry name" value="TBL"/>
</dbReference>
<keyword evidence="6" id="KW-0472">Membrane</keyword>
<keyword evidence="4" id="KW-0735">Signal-anchor</keyword>
<proteinExistence type="inferred from homology"/>
<keyword evidence="3" id="KW-0812">Transmembrane</keyword>
<evidence type="ECO:0000256" key="3">
    <source>
        <dbReference type="ARBA" id="ARBA00022692"/>
    </source>
</evidence>
<evidence type="ECO:0000313" key="10">
    <source>
        <dbReference type="Proteomes" id="UP000316621"/>
    </source>
</evidence>
<protein>
    <submittedName>
        <fullName evidence="9">Uncharacterized protein</fullName>
    </submittedName>
</protein>
<feature type="domain" description="Trichome birefringence-like N-terminal" evidence="8">
    <location>
        <begin position="57"/>
        <end position="110"/>
    </location>
</feature>
<keyword evidence="5" id="KW-1133">Transmembrane helix</keyword>
<evidence type="ECO:0000256" key="6">
    <source>
        <dbReference type="ARBA" id="ARBA00023136"/>
    </source>
</evidence>
<dbReference type="PANTHER" id="PTHR32285:SF28">
    <property type="entry name" value="XYLOGLUCAN O-ACETYLTRANSFERASE 2"/>
    <property type="match status" value="1"/>
</dbReference>
<dbReference type="Pfam" id="PF13839">
    <property type="entry name" value="PC-Esterase"/>
    <property type="match status" value="1"/>
</dbReference>
<reference evidence="9 10" key="1">
    <citation type="journal article" date="2018" name="Science">
        <title>The opium poppy genome and morphinan production.</title>
        <authorList>
            <person name="Guo L."/>
            <person name="Winzer T."/>
            <person name="Yang X."/>
            <person name="Li Y."/>
            <person name="Ning Z."/>
            <person name="He Z."/>
            <person name="Teodor R."/>
            <person name="Lu Y."/>
            <person name="Bowser T.A."/>
            <person name="Graham I.A."/>
            <person name="Ye K."/>
        </authorList>
    </citation>
    <scope>NUCLEOTIDE SEQUENCE [LARGE SCALE GENOMIC DNA]</scope>
    <source>
        <strain evidence="10">cv. HN1</strain>
        <tissue evidence="9">Leaves</tissue>
    </source>
</reference>
<evidence type="ECO:0000256" key="4">
    <source>
        <dbReference type="ARBA" id="ARBA00022968"/>
    </source>
</evidence>